<keyword evidence="3" id="KW-0106">Calcium</keyword>
<evidence type="ECO:0000256" key="2">
    <source>
        <dbReference type="ARBA" id="ARBA00022737"/>
    </source>
</evidence>
<evidence type="ECO:0000313" key="6">
    <source>
        <dbReference type="EMBL" id="NEU76052.1"/>
    </source>
</evidence>
<dbReference type="InterPro" id="IPR018466">
    <property type="entry name" value="Kre9/Knh1-like_N"/>
</dbReference>
<feature type="domain" description="LysM" evidence="5">
    <location>
        <begin position="1099"/>
        <end position="1146"/>
    </location>
</feature>
<organism evidence="6 7">
    <name type="scientific">Hassallia byssoidea VB512170</name>
    <dbReference type="NCBI Taxonomy" id="1304833"/>
    <lineage>
        <taxon>Bacteria</taxon>
        <taxon>Bacillati</taxon>
        <taxon>Cyanobacteriota</taxon>
        <taxon>Cyanophyceae</taxon>
        <taxon>Nostocales</taxon>
        <taxon>Tolypothrichaceae</taxon>
        <taxon>Hassallia</taxon>
    </lineage>
</organism>
<gene>
    <name evidence="6" type="ORF">PI95_026740</name>
</gene>
<evidence type="ECO:0000313" key="7">
    <source>
        <dbReference type="Proteomes" id="UP000031549"/>
    </source>
</evidence>
<evidence type="ECO:0000259" key="5">
    <source>
        <dbReference type="PROSITE" id="PS51782"/>
    </source>
</evidence>
<dbReference type="GO" id="GO:0007154">
    <property type="term" value="P:cell communication"/>
    <property type="evidence" value="ECO:0007669"/>
    <property type="project" value="InterPro"/>
</dbReference>
<keyword evidence="2" id="KW-0677">Repeat</keyword>
<dbReference type="Gene3D" id="3.10.350.10">
    <property type="entry name" value="LysM domain"/>
    <property type="match status" value="2"/>
</dbReference>
<name>A0A846HFE7_9CYAN</name>
<dbReference type="InterPro" id="IPR007280">
    <property type="entry name" value="Peptidase_C_arc/bac"/>
</dbReference>
<proteinExistence type="predicted"/>
<dbReference type="SMART" id="SM00257">
    <property type="entry name" value="LysM"/>
    <property type="match status" value="2"/>
</dbReference>
<dbReference type="InterPro" id="IPR003644">
    <property type="entry name" value="Calx_beta"/>
</dbReference>
<evidence type="ECO:0000256" key="4">
    <source>
        <dbReference type="SAM" id="MobiDB-lite"/>
    </source>
</evidence>
<dbReference type="Pfam" id="PF01476">
    <property type="entry name" value="LysM"/>
    <property type="match status" value="2"/>
</dbReference>
<dbReference type="CDD" id="cd00118">
    <property type="entry name" value="LysM"/>
    <property type="match status" value="2"/>
</dbReference>
<dbReference type="SUPFAM" id="SSF54106">
    <property type="entry name" value="LysM domain"/>
    <property type="match status" value="2"/>
</dbReference>
<dbReference type="GO" id="GO:0016020">
    <property type="term" value="C:membrane"/>
    <property type="evidence" value="ECO:0007669"/>
    <property type="project" value="InterPro"/>
</dbReference>
<dbReference type="InterPro" id="IPR038081">
    <property type="entry name" value="CalX-like_sf"/>
</dbReference>
<comment type="caution">
    <text evidence="6">The sequence shown here is derived from an EMBL/GenBank/DDBJ whole genome shotgun (WGS) entry which is preliminary data.</text>
</comment>
<dbReference type="PROSITE" id="PS51782">
    <property type="entry name" value="LYSM"/>
    <property type="match status" value="2"/>
</dbReference>
<accession>A0A846HFE7</accession>
<keyword evidence="1" id="KW-0732">Signal</keyword>
<feature type="region of interest" description="Disordered" evidence="4">
    <location>
        <begin position="1"/>
        <end position="21"/>
    </location>
</feature>
<protein>
    <submittedName>
        <fullName evidence="6">LysM peptidoglycan-binding domain-containing protein</fullName>
    </submittedName>
</protein>
<dbReference type="InterPro" id="IPR052196">
    <property type="entry name" value="Bact_Kbp"/>
</dbReference>
<dbReference type="Pfam" id="PF10342">
    <property type="entry name" value="Kre9_KNH"/>
    <property type="match status" value="1"/>
</dbReference>
<evidence type="ECO:0000256" key="3">
    <source>
        <dbReference type="ARBA" id="ARBA00022837"/>
    </source>
</evidence>
<dbReference type="SUPFAM" id="SSF89260">
    <property type="entry name" value="Collagen-binding domain"/>
    <property type="match status" value="1"/>
</dbReference>
<dbReference type="EMBL" id="JTCM02000092">
    <property type="protein sequence ID" value="NEU76052.1"/>
    <property type="molecule type" value="Genomic_DNA"/>
</dbReference>
<dbReference type="SUPFAM" id="SSF141072">
    <property type="entry name" value="CalX-like"/>
    <property type="match status" value="1"/>
</dbReference>
<dbReference type="Pfam" id="PF03160">
    <property type="entry name" value="Calx-beta"/>
    <property type="match status" value="1"/>
</dbReference>
<reference evidence="6 7" key="1">
    <citation type="journal article" date="2015" name="Genome Announc.">
        <title>Draft Genome Sequence of Cyanobacterium Hassallia byssoidea Strain VB512170, Isolated from Monuments in India.</title>
        <authorList>
            <person name="Singh D."/>
            <person name="Chandrababunaidu M.M."/>
            <person name="Panda A."/>
            <person name="Sen D."/>
            <person name="Bhattacharyya S."/>
            <person name="Adhikary S.P."/>
            <person name="Tripathy S."/>
        </authorList>
    </citation>
    <scope>NUCLEOTIDE SEQUENCE [LARGE SCALE GENOMIC DNA]</scope>
    <source>
        <strain evidence="6 7">VB512170</strain>
    </source>
</reference>
<feature type="domain" description="LysM" evidence="5">
    <location>
        <begin position="1017"/>
        <end position="1064"/>
    </location>
</feature>
<dbReference type="RefSeq" id="WP_163519225.1">
    <property type="nucleotide sequence ID" value="NZ_JTCM02000092.1"/>
</dbReference>
<dbReference type="Proteomes" id="UP000031549">
    <property type="component" value="Unassembled WGS sequence"/>
</dbReference>
<dbReference type="InterPro" id="IPR036779">
    <property type="entry name" value="LysM_dom_sf"/>
</dbReference>
<evidence type="ECO:0000256" key="1">
    <source>
        <dbReference type="ARBA" id="ARBA00022729"/>
    </source>
</evidence>
<dbReference type="Gene3D" id="2.60.40.2030">
    <property type="match status" value="1"/>
</dbReference>
<dbReference type="Gene3D" id="2.60.120.380">
    <property type="match status" value="1"/>
</dbReference>
<sequence length="1659" mass="179408">MFESPLSQQNPLNTSINPTFHNSELNLEPNRGIFSSSQTNSGFSQLKIENYNLTVSSSFSDRLLPLPTYDKLNSAVFLKQSLNKFVQLPNCGQLMQSIFGANFNIEKLNGIIYQWLVGDFSNLPKIEVREESVFPTNTLGAFAEATEKIYLSQRLLNSGNTVKIGNTILEEIGHWLDKQLNVADTPGDEGQMFAAVVTGQHLNADQIAEIRAEDDSTTIYVDGQLLKVEQSTLVLPTITISANDANASETLTGQIANPGQFTFTRTGSTTSALTVNYAVGGTATNGVDYSTLTNSVTFTAGASTAIININPIDDSVFEGNETVVLALANNTNYVIGAANNTTVVIADNDQPNITVINPNGGNSLQAGNSYNITWNDNISENVKIDLYKAGNLYSTLFSSTTSDGGETWTLPSNLASGSDYKIKITSVNNGNLFDFSDANFTINSVPFDYAGNSLIQARNIGTLSSKQYFSDFVGDADTNDYYKFSVSSPSNFNLSLSGLSGNADVQLIQDINGNSQIDANEILGSSILTGSSAESISVPLFSGNYYVRIYPSGNGINTNYNLNLSATSLGNYNYTDPSPTNNTYYNTPVTRSFFNSNEIGVYQSQYATSLMYGSIADYYTNNQYANQNTTNGLFGVYSGLGLPTSPIYKKDDGSFVMDFEGGTLTNRNGIVTPFYNQKASSFALVGQGAPDGTELQWKNDYSYWSKNVGTPTTAVRYVAGGWVQEFADSQGNIINIFSVKNGQQLTQGGPYRVQGAMLDIYRLTGGYERQNGGLGFATQITEQSNVNGYKHYQTFENGFIGVTADNKITIKNWQGQLINVVGYDGVAINSTYRNTFNRDGGTASLGSPINNVHSWGNGYIQDFTGGSDGKGGIMKSNANDNSYWVGGDFWNKFVEAGGAGGILYYPTSDRYSTVNGALRQDFQGGAIIKSDKGIFTVYGGIGSQYLKVEGGEKGRLGLPTSGEVGIGNGVVVQNFEKGRIVWNNGSTRTEMYGQTPSQPPQTGGSSFSYGGNTYQWTSYTIRDGDSLSAIAQRTLGDANGYNFIAQRNGISNPNKINAGQVIEVPLLLNGSNPPVQTPSQPPQTGGSSFNYGGKAYQWTSYTIKSGDSLSAIAQRTLGDANGYSVIAQRNGISNPNNVYGGQVIDIPVLFNNSNSPFVPPQQPAQTGSVFDIAVNNAINRIGGLGVVGKLIISPTHVSTNDGSGWFEEFQAANGEQRLLALQDGKSTAYWVHGDNLREYLKWGGAYGALGLPTNEETQFTASQTGTKGIWQGFSGSGGKARIYNHPTLGSVATWGSIGSFYEDMGAANSWLGLPTKAEQQAADGVTIWAEFERGKIVFNQQTGKSEALRTGQPPSWISIKGTDSQSISGITIDPGSVTKKVEGLIGTYAFIIDRLNYKDLSNGSRVLSFDVFNTGYAQGVIEVRNAQGQLVEIRGIEGIRNPTSVFGFGIESIQRLWRLATEGYGFTDPRNSLGSSEKTEIRNVVIPPGGSLKITKTGTYAAAYNLAKIGMDLLFEFGLPKVFEENYSLKMKLWSAIYAEVLQENVKSLAADGEFNLNTSEDARKSLEASNWLNKQELAKLTEISIKVLAEELPTFKFYSQYSLLAPAQQIVDNLEKLNSWITLAETFAKGSNTFLQSLDLERAKKLEPTTQLIKFITK</sequence>
<dbReference type="InterPro" id="IPR018392">
    <property type="entry name" value="LysM"/>
</dbReference>
<dbReference type="Pfam" id="PF04151">
    <property type="entry name" value="PPC"/>
    <property type="match status" value="1"/>
</dbReference>
<dbReference type="SMART" id="SM00237">
    <property type="entry name" value="Calx_beta"/>
    <property type="match status" value="1"/>
</dbReference>
<dbReference type="PANTHER" id="PTHR34700">
    <property type="entry name" value="POTASSIUM BINDING PROTEIN KBP"/>
    <property type="match status" value="1"/>
</dbReference>
<feature type="region of interest" description="Disordered" evidence="4">
    <location>
        <begin position="1070"/>
        <end position="1089"/>
    </location>
</feature>
<dbReference type="PANTHER" id="PTHR34700:SF8">
    <property type="entry name" value="POTASSIUM BINDING PROTEIN KBP"/>
    <property type="match status" value="1"/>
</dbReference>
<keyword evidence="7" id="KW-1185">Reference proteome</keyword>